<feature type="domain" description="HTH hxlR-type" evidence="4">
    <location>
        <begin position="21"/>
        <end position="119"/>
    </location>
</feature>
<evidence type="ECO:0000256" key="1">
    <source>
        <dbReference type="ARBA" id="ARBA00023015"/>
    </source>
</evidence>
<dbReference type="GO" id="GO:0003677">
    <property type="term" value="F:DNA binding"/>
    <property type="evidence" value="ECO:0007669"/>
    <property type="project" value="UniProtKB-KW"/>
</dbReference>
<proteinExistence type="predicted"/>
<comment type="caution">
    <text evidence="5">The sequence shown here is derived from an EMBL/GenBank/DDBJ whole genome shotgun (WGS) entry which is preliminary data.</text>
</comment>
<dbReference type="Proteomes" id="UP000239290">
    <property type="component" value="Unassembled WGS sequence"/>
</dbReference>
<dbReference type="InterPro" id="IPR036390">
    <property type="entry name" value="WH_DNA-bd_sf"/>
</dbReference>
<dbReference type="Pfam" id="PF01638">
    <property type="entry name" value="HxlR"/>
    <property type="match status" value="1"/>
</dbReference>
<protein>
    <submittedName>
        <fullName evidence="5">Transcriptional regulator</fullName>
    </submittedName>
</protein>
<dbReference type="Gene3D" id="1.10.10.10">
    <property type="entry name" value="Winged helix-like DNA-binding domain superfamily/Winged helix DNA-binding domain"/>
    <property type="match status" value="1"/>
</dbReference>
<accession>A0A2S8IIK0</accession>
<keyword evidence="2" id="KW-0238">DNA-binding</keyword>
<dbReference type="InterPro" id="IPR036388">
    <property type="entry name" value="WH-like_DNA-bd_sf"/>
</dbReference>
<gene>
    <name evidence="5" type="ORF">C5613_40570</name>
</gene>
<evidence type="ECO:0000313" key="6">
    <source>
        <dbReference type="Proteomes" id="UP000239290"/>
    </source>
</evidence>
<reference evidence="6" key="1">
    <citation type="submission" date="2018-02" db="EMBL/GenBank/DDBJ databases">
        <title>Draft genome sequencing of Rhodococcus opacus KU647198.</title>
        <authorList>
            <person name="Zheng B.-X."/>
        </authorList>
    </citation>
    <scope>NUCLEOTIDE SEQUENCE [LARGE SCALE GENOMIC DNA]</scope>
    <source>
        <strain evidence="6">04-OD7</strain>
    </source>
</reference>
<evidence type="ECO:0000313" key="5">
    <source>
        <dbReference type="EMBL" id="PQP14509.1"/>
    </source>
</evidence>
<dbReference type="PROSITE" id="PS51118">
    <property type="entry name" value="HTH_HXLR"/>
    <property type="match status" value="1"/>
</dbReference>
<evidence type="ECO:0000256" key="3">
    <source>
        <dbReference type="ARBA" id="ARBA00023163"/>
    </source>
</evidence>
<evidence type="ECO:0000259" key="4">
    <source>
        <dbReference type="PROSITE" id="PS51118"/>
    </source>
</evidence>
<sequence>MATFSNREAFYGGHDKEPRTCDAALIRAFGILGKRWNGLILETLLAGPAGYSEIRRTVAGISDSVLSKRLTELTDRGLVLRSLDEGLSGRGEYTLTGAGHALRPALEELIRWAVENLSD</sequence>
<name>A0A2S8IIK0_RHOOP</name>
<evidence type="ECO:0000256" key="2">
    <source>
        <dbReference type="ARBA" id="ARBA00023125"/>
    </source>
</evidence>
<dbReference type="InterPro" id="IPR002577">
    <property type="entry name" value="HTH_HxlR"/>
</dbReference>
<keyword evidence="3" id="KW-0804">Transcription</keyword>
<dbReference type="SUPFAM" id="SSF46785">
    <property type="entry name" value="Winged helix' DNA-binding domain"/>
    <property type="match status" value="1"/>
</dbReference>
<dbReference type="PANTHER" id="PTHR33204">
    <property type="entry name" value="TRANSCRIPTIONAL REGULATOR, MARR FAMILY"/>
    <property type="match status" value="1"/>
</dbReference>
<dbReference type="AlphaFoldDB" id="A0A2S8IIK0"/>
<dbReference type="RefSeq" id="WP_105423366.1">
    <property type="nucleotide sequence ID" value="NZ_PUIO01000087.1"/>
</dbReference>
<dbReference type="PANTHER" id="PTHR33204:SF37">
    <property type="entry name" value="HTH-TYPE TRANSCRIPTIONAL REGULATOR YODB"/>
    <property type="match status" value="1"/>
</dbReference>
<keyword evidence="1" id="KW-0805">Transcription regulation</keyword>
<organism evidence="5 6">
    <name type="scientific">Rhodococcus opacus</name>
    <name type="common">Nocardia opaca</name>
    <dbReference type="NCBI Taxonomy" id="37919"/>
    <lineage>
        <taxon>Bacteria</taxon>
        <taxon>Bacillati</taxon>
        <taxon>Actinomycetota</taxon>
        <taxon>Actinomycetes</taxon>
        <taxon>Mycobacteriales</taxon>
        <taxon>Nocardiaceae</taxon>
        <taxon>Rhodococcus</taxon>
    </lineage>
</organism>
<dbReference type="EMBL" id="PUIO01000087">
    <property type="protein sequence ID" value="PQP14509.1"/>
    <property type="molecule type" value="Genomic_DNA"/>
</dbReference>